<evidence type="ECO:0000313" key="4">
    <source>
        <dbReference type="Proteomes" id="UP000187735"/>
    </source>
</evidence>
<accession>A0A1P8WCX2</accession>
<proteinExistence type="predicted"/>
<gene>
    <name evidence="3" type="ORF">Fuma_01499</name>
</gene>
<keyword evidence="2" id="KW-0732">Signal</keyword>
<sequence precursor="true">MNARVVLLVLVTALFMTAWDGDQAAMQVAYAKRSQKQATLLAQRAAAQSTQDATAADSTDGQSSEHALTAMAYPDKQTADDAKPCGDSTCSAKAKQPGPDDVPLPTGIASGTYKAVNQAGQIVEVTVADGDVTNAGAREFYTADSKSGDRWYLIRVVR</sequence>
<evidence type="ECO:0008006" key="5">
    <source>
        <dbReference type="Google" id="ProtNLM"/>
    </source>
</evidence>
<evidence type="ECO:0000256" key="1">
    <source>
        <dbReference type="SAM" id="MobiDB-lite"/>
    </source>
</evidence>
<dbReference type="RefSeq" id="WP_145944035.1">
    <property type="nucleotide sequence ID" value="NZ_CP017641.1"/>
</dbReference>
<feature type="region of interest" description="Disordered" evidence="1">
    <location>
        <begin position="77"/>
        <end position="103"/>
    </location>
</feature>
<dbReference type="AlphaFoldDB" id="A0A1P8WCX2"/>
<dbReference type="EMBL" id="CP017641">
    <property type="protein sequence ID" value="APZ91903.1"/>
    <property type="molecule type" value="Genomic_DNA"/>
</dbReference>
<reference evidence="3 4" key="1">
    <citation type="journal article" date="2016" name="Front. Microbiol.">
        <title>Fuerstia marisgermanicae gen. nov., sp. nov., an Unusual Member of the Phylum Planctomycetes from the German Wadden Sea.</title>
        <authorList>
            <person name="Kohn T."/>
            <person name="Heuer A."/>
            <person name="Jogler M."/>
            <person name="Vollmers J."/>
            <person name="Boedeker C."/>
            <person name="Bunk B."/>
            <person name="Rast P."/>
            <person name="Borchert D."/>
            <person name="Glockner I."/>
            <person name="Freese H.M."/>
            <person name="Klenk H.P."/>
            <person name="Overmann J."/>
            <person name="Kaster A.K."/>
            <person name="Rohde M."/>
            <person name="Wiegand S."/>
            <person name="Jogler C."/>
        </authorList>
    </citation>
    <scope>NUCLEOTIDE SEQUENCE [LARGE SCALE GENOMIC DNA]</scope>
    <source>
        <strain evidence="3 4">NH11</strain>
    </source>
</reference>
<evidence type="ECO:0000313" key="3">
    <source>
        <dbReference type="EMBL" id="APZ91903.1"/>
    </source>
</evidence>
<protein>
    <recommendedName>
        <fullName evidence="5">Secreted protein</fullName>
    </recommendedName>
</protein>
<organism evidence="3 4">
    <name type="scientific">Fuerstiella marisgermanici</name>
    <dbReference type="NCBI Taxonomy" id="1891926"/>
    <lineage>
        <taxon>Bacteria</taxon>
        <taxon>Pseudomonadati</taxon>
        <taxon>Planctomycetota</taxon>
        <taxon>Planctomycetia</taxon>
        <taxon>Planctomycetales</taxon>
        <taxon>Planctomycetaceae</taxon>
        <taxon>Fuerstiella</taxon>
    </lineage>
</organism>
<dbReference type="Proteomes" id="UP000187735">
    <property type="component" value="Chromosome"/>
</dbReference>
<dbReference type="KEGG" id="fmr:Fuma_01499"/>
<feature type="chain" id="PRO_5012794922" description="Secreted protein" evidence="2">
    <location>
        <begin position="19"/>
        <end position="158"/>
    </location>
</feature>
<feature type="signal peptide" evidence="2">
    <location>
        <begin position="1"/>
        <end position="18"/>
    </location>
</feature>
<evidence type="ECO:0000256" key="2">
    <source>
        <dbReference type="SAM" id="SignalP"/>
    </source>
</evidence>
<feature type="region of interest" description="Disordered" evidence="1">
    <location>
        <begin position="50"/>
        <end position="69"/>
    </location>
</feature>
<name>A0A1P8WCX2_9PLAN</name>
<keyword evidence="4" id="KW-1185">Reference proteome</keyword>
<feature type="compositionally biased region" description="Low complexity" evidence="1">
    <location>
        <begin position="50"/>
        <end position="64"/>
    </location>
</feature>